<evidence type="ECO:0000256" key="6">
    <source>
        <dbReference type="SAM" id="Phobius"/>
    </source>
</evidence>
<accession>A0A315V2D6</accession>
<keyword evidence="4 6" id="KW-1133">Transmembrane helix</keyword>
<evidence type="ECO:0000313" key="8">
    <source>
        <dbReference type="Proteomes" id="UP000250572"/>
    </source>
</evidence>
<dbReference type="Proteomes" id="UP000250572">
    <property type="component" value="Unassembled WGS sequence"/>
</dbReference>
<feature type="transmembrane region" description="Helical" evidence="6">
    <location>
        <begin position="20"/>
        <end position="37"/>
    </location>
</feature>
<dbReference type="PANTHER" id="PTHR10231">
    <property type="entry name" value="NUCLEOTIDE-SUGAR TRANSMEMBRANE TRANSPORTER"/>
    <property type="match status" value="1"/>
</dbReference>
<evidence type="ECO:0000256" key="4">
    <source>
        <dbReference type="ARBA" id="ARBA00022989"/>
    </source>
</evidence>
<dbReference type="GO" id="GO:0015165">
    <property type="term" value="F:pyrimidine nucleotide-sugar transmembrane transporter activity"/>
    <property type="evidence" value="ECO:0007669"/>
    <property type="project" value="InterPro"/>
</dbReference>
<comment type="caution">
    <text evidence="7">The sequence shown here is derived from an EMBL/GenBank/DDBJ whole genome shotgun (WGS) entry which is preliminary data.</text>
</comment>
<organism evidence="7 8">
    <name type="scientific">Gambusia affinis</name>
    <name type="common">Western mosquitofish</name>
    <name type="synonym">Heterandria affinis</name>
    <dbReference type="NCBI Taxonomy" id="33528"/>
    <lineage>
        <taxon>Eukaryota</taxon>
        <taxon>Metazoa</taxon>
        <taxon>Chordata</taxon>
        <taxon>Craniata</taxon>
        <taxon>Vertebrata</taxon>
        <taxon>Euteleostomi</taxon>
        <taxon>Actinopterygii</taxon>
        <taxon>Neopterygii</taxon>
        <taxon>Teleostei</taxon>
        <taxon>Neoteleostei</taxon>
        <taxon>Acanthomorphata</taxon>
        <taxon>Ovalentaria</taxon>
        <taxon>Atherinomorphae</taxon>
        <taxon>Cyprinodontiformes</taxon>
        <taxon>Poeciliidae</taxon>
        <taxon>Poeciliinae</taxon>
        <taxon>Gambusia</taxon>
    </lineage>
</organism>
<sequence length="73" mass="7700">MGGLVVAVVIKYADNILKGFATSVSIIVSTLISYFLLNDFNPTGVFFLGATLVIAATFLYGYHGKPANSAVKV</sequence>
<evidence type="ECO:0000256" key="3">
    <source>
        <dbReference type="ARBA" id="ARBA00022692"/>
    </source>
</evidence>
<keyword evidence="5 6" id="KW-0472">Membrane</keyword>
<dbReference type="Pfam" id="PF04142">
    <property type="entry name" value="Nuc_sug_transp"/>
    <property type="match status" value="1"/>
</dbReference>
<keyword evidence="2" id="KW-0762">Sugar transport</keyword>
<dbReference type="AlphaFoldDB" id="A0A315V2D6"/>
<keyword evidence="8" id="KW-1185">Reference proteome</keyword>
<proteinExistence type="predicted"/>
<evidence type="ECO:0000256" key="5">
    <source>
        <dbReference type="ARBA" id="ARBA00023136"/>
    </source>
</evidence>
<gene>
    <name evidence="7" type="ORF">CCH79_00011224</name>
</gene>
<keyword evidence="2" id="KW-0813">Transport</keyword>
<dbReference type="GO" id="GO:0000139">
    <property type="term" value="C:Golgi membrane"/>
    <property type="evidence" value="ECO:0007669"/>
    <property type="project" value="UniProtKB-SubCell"/>
</dbReference>
<reference evidence="7 8" key="1">
    <citation type="journal article" date="2018" name="G3 (Bethesda)">
        <title>A High-Quality Reference Genome for the Invasive Mosquitofish Gambusia affinis Using a Chicago Library.</title>
        <authorList>
            <person name="Hoffberg S.L."/>
            <person name="Troendle N.J."/>
            <person name="Glenn T.C."/>
            <person name="Mahmud O."/>
            <person name="Louha S."/>
            <person name="Chalopin D."/>
            <person name="Bennetzen J.L."/>
            <person name="Mauricio R."/>
        </authorList>
    </citation>
    <scope>NUCLEOTIDE SEQUENCE [LARGE SCALE GENOMIC DNA]</scope>
    <source>
        <strain evidence="7">NE01/NJP1002.9</strain>
        <tissue evidence="7">Muscle</tissue>
    </source>
</reference>
<evidence type="ECO:0000256" key="2">
    <source>
        <dbReference type="ARBA" id="ARBA00022597"/>
    </source>
</evidence>
<feature type="non-terminal residue" evidence="7">
    <location>
        <position position="73"/>
    </location>
</feature>
<evidence type="ECO:0000313" key="7">
    <source>
        <dbReference type="EMBL" id="PWA17367.1"/>
    </source>
</evidence>
<evidence type="ECO:0000256" key="1">
    <source>
        <dbReference type="ARBA" id="ARBA00004141"/>
    </source>
</evidence>
<dbReference type="EMBL" id="NHOQ01002364">
    <property type="protein sequence ID" value="PWA17367.1"/>
    <property type="molecule type" value="Genomic_DNA"/>
</dbReference>
<protein>
    <submittedName>
        <fullName evidence="7">Uncharacterized protein</fullName>
    </submittedName>
</protein>
<name>A0A315V2D6_GAMAF</name>
<feature type="transmembrane region" description="Helical" evidence="6">
    <location>
        <begin position="43"/>
        <end position="62"/>
    </location>
</feature>
<comment type="subcellular location">
    <subcellularLocation>
        <location evidence="1">Membrane</location>
        <topology evidence="1">Multi-pass membrane protein</topology>
    </subcellularLocation>
</comment>
<keyword evidence="3 6" id="KW-0812">Transmembrane</keyword>
<dbReference type="NCBIfam" id="TIGR00803">
    <property type="entry name" value="nst"/>
    <property type="match status" value="1"/>
</dbReference>
<dbReference type="InterPro" id="IPR007271">
    <property type="entry name" value="Nuc_sug_transpt"/>
</dbReference>